<evidence type="ECO:0008006" key="4">
    <source>
        <dbReference type="Google" id="ProtNLM"/>
    </source>
</evidence>
<name>A0A1W9HZ34_9HYPH</name>
<dbReference type="PANTHER" id="PTHR47328">
    <property type="match status" value="1"/>
</dbReference>
<dbReference type="InterPro" id="IPR006175">
    <property type="entry name" value="YjgF/YER057c/UK114"/>
</dbReference>
<dbReference type="InterPro" id="IPR019897">
    <property type="entry name" value="RidA_CS"/>
</dbReference>
<reference evidence="2 3" key="1">
    <citation type="journal article" date="2017" name="Water Res.">
        <title>Comammox in drinking water systems.</title>
        <authorList>
            <person name="Wang Y."/>
            <person name="Ma L."/>
            <person name="Mao Y."/>
            <person name="Jiang X."/>
            <person name="Xia Y."/>
            <person name="Yu K."/>
            <person name="Li B."/>
            <person name="Zhang T."/>
        </authorList>
    </citation>
    <scope>NUCLEOTIDE SEQUENCE [LARGE SCALE GENOMIC DNA]</scope>
    <source>
        <strain evidence="2">SG_bin8</strain>
    </source>
</reference>
<dbReference type="STRING" id="1827387.A4S15_06555"/>
<dbReference type="Gene3D" id="3.30.1330.40">
    <property type="entry name" value="RutC-like"/>
    <property type="match status" value="1"/>
</dbReference>
<evidence type="ECO:0000313" key="2">
    <source>
        <dbReference type="EMBL" id="OQW52501.1"/>
    </source>
</evidence>
<protein>
    <recommendedName>
        <fullName evidence="4">Cytochrome C2</fullName>
    </recommendedName>
</protein>
<accession>A0A1W9HZ34</accession>
<dbReference type="PANTHER" id="PTHR47328:SF1">
    <property type="entry name" value="RUTC FAMILY PROTEIN YOAB"/>
    <property type="match status" value="1"/>
</dbReference>
<dbReference type="PROSITE" id="PS01094">
    <property type="entry name" value="UPF0076"/>
    <property type="match status" value="1"/>
</dbReference>
<dbReference type="SUPFAM" id="SSF55298">
    <property type="entry name" value="YjgF-like"/>
    <property type="match status" value="1"/>
</dbReference>
<dbReference type="InterPro" id="IPR035959">
    <property type="entry name" value="RutC-like_sf"/>
</dbReference>
<dbReference type="EMBL" id="LWDL01000012">
    <property type="protein sequence ID" value="OQW52501.1"/>
    <property type="molecule type" value="Genomic_DNA"/>
</dbReference>
<dbReference type="AlphaFoldDB" id="A0A1W9HZ34"/>
<gene>
    <name evidence="2" type="ORF">A4S15_06555</name>
</gene>
<proteinExistence type="inferred from homology"/>
<comment type="similarity">
    <text evidence="1">Belongs to the RutC family.</text>
</comment>
<dbReference type="CDD" id="cd06150">
    <property type="entry name" value="YjgF_YER057c_UK114_like_2"/>
    <property type="match status" value="1"/>
</dbReference>
<sequence>MAIDRLDAGNKIFSLGVRYNGVVTTAGIVAEDLKADARGQATQILKTIDKVLSHFGTSKGRLLTASLWVSDIRHRAGVNEAWLEWVDQAALPTRATVEAKLADPAMLVEIQVSAAV</sequence>
<evidence type="ECO:0000313" key="3">
    <source>
        <dbReference type="Proteomes" id="UP000192872"/>
    </source>
</evidence>
<dbReference type="Pfam" id="PF01042">
    <property type="entry name" value="Ribonuc_L-PSP"/>
    <property type="match status" value="1"/>
</dbReference>
<dbReference type="Proteomes" id="UP000192872">
    <property type="component" value="Unassembled WGS sequence"/>
</dbReference>
<evidence type="ECO:0000256" key="1">
    <source>
        <dbReference type="ARBA" id="ARBA00010552"/>
    </source>
</evidence>
<dbReference type="InterPro" id="IPR035709">
    <property type="entry name" value="YoaB-like"/>
</dbReference>
<comment type="caution">
    <text evidence="2">The sequence shown here is derived from an EMBL/GenBank/DDBJ whole genome shotgun (WGS) entry which is preliminary data.</text>
</comment>
<dbReference type="RefSeq" id="WP_376801653.1">
    <property type="nucleotide sequence ID" value="NZ_DBNB01000020.1"/>
</dbReference>
<organism evidence="2 3">
    <name type="scientific">Candidatus Raskinella chloraquaticus</name>
    <dbReference type="NCBI Taxonomy" id="1951219"/>
    <lineage>
        <taxon>Bacteria</taxon>
        <taxon>Pseudomonadati</taxon>
        <taxon>Pseudomonadota</taxon>
        <taxon>Alphaproteobacteria</taxon>
        <taxon>Hyphomicrobiales</taxon>
        <taxon>Phreatobacteraceae</taxon>
        <taxon>Candidatus Raskinella</taxon>
    </lineage>
</organism>